<organism evidence="1 2">
    <name type="scientific">Acaulospora colombiana</name>
    <dbReference type="NCBI Taxonomy" id="27376"/>
    <lineage>
        <taxon>Eukaryota</taxon>
        <taxon>Fungi</taxon>
        <taxon>Fungi incertae sedis</taxon>
        <taxon>Mucoromycota</taxon>
        <taxon>Glomeromycotina</taxon>
        <taxon>Glomeromycetes</taxon>
        <taxon>Diversisporales</taxon>
        <taxon>Acaulosporaceae</taxon>
        <taxon>Acaulospora</taxon>
    </lineage>
</organism>
<reference evidence="1" key="1">
    <citation type="submission" date="2021-06" db="EMBL/GenBank/DDBJ databases">
        <authorList>
            <person name="Kallberg Y."/>
            <person name="Tangrot J."/>
            <person name="Rosling A."/>
        </authorList>
    </citation>
    <scope>NUCLEOTIDE SEQUENCE</scope>
    <source>
        <strain evidence="1">CL356</strain>
    </source>
</reference>
<sequence length="286" mass="32754">MPKLASSLKNFKKYGRSQGTEMKYNAMISTKEYMKKALVPPPKLTLPFPPQINAEDLIDTKTRKLPSKPPNAFFIYRKVYTKELVAQNFRFKMTDVSPLVSTSWKLESDEVKTKYKEIARDVRQIYKKKKNSIEEVEDSSDDATSKNDDLPKTNPKKSTADSFSSSSNQKKQTETVSPLVSEGLLSTPDIPKEDGLFEQWAHTDFTDSNFLPHQSFIEFEGNSNSENAAWQSNSSHGTEPFPVYPDYANYSFAYHHQIDQLFAEPWAHEWSLLLDLSIPNVDNNQF</sequence>
<comment type="caution">
    <text evidence="1">The sequence shown here is derived from an EMBL/GenBank/DDBJ whole genome shotgun (WGS) entry which is preliminary data.</text>
</comment>
<accession>A0ACA9MZV7</accession>
<keyword evidence="2" id="KW-1185">Reference proteome</keyword>
<dbReference type="Proteomes" id="UP000789525">
    <property type="component" value="Unassembled WGS sequence"/>
</dbReference>
<name>A0ACA9MZV7_9GLOM</name>
<evidence type="ECO:0000313" key="1">
    <source>
        <dbReference type="EMBL" id="CAG8624413.1"/>
    </source>
</evidence>
<evidence type="ECO:0000313" key="2">
    <source>
        <dbReference type="Proteomes" id="UP000789525"/>
    </source>
</evidence>
<gene>
    <name evidence="1" type="ORF">ACOLOM_LOCUS7439</name>
</gene>
<dbReference type="EMBL" id="CAJVPT010017181">
    <property type="protein sequence ID" value="CAG8624413.1"/>
    <property type="molecule type" value="Genomic_DNA"/>
</dbReference>
<proteinExistence type="predicted"/>
<protein>
    <submittedName>
        <fullName evidence="1">14775_t:CDS:1</fullName>
    </submittedName>
</protein>